<reference evidence="11" key="1">
    <citation type="submission" date="2022-07" db="EMBL/GenBank/DDBJ databases">
        <title>Genome Sequence of Leucocoprinus birnbaumii.</title>
        <authorList>
            <person name="Buettner E."/>
        </authorList>
    </citation>
    <scope>NUCLEOTIDE SEQUENCE</scope>
    <source>
        <strain evidence="11">VT141</strain>
    </source>
</reference>
<keyword evidence="4 9" id="KW-0812">Transmembrane</keyword>
<comment type="caution">
    <text evidence="11">The sequence shown here is derived from an EMBL/GenBank/DDBJ whole genome shotgun (WGS) entry which is preliminary data.</text>
</comment>
<keyword evidence="7 9" id="KW-1133">Transmembrane helix</keyword>
<dbReference type="GO" id="GO:0008250">
    <property type="term" value="C:oligosaccharyltransferase complex"/>
    <property type="evidence" value="ECO:0007669"/>
    <property type="project" value="TreeGrafter"/>
</dbReference>
<evidence type="ECO:0000256" key="1">
    <source>
        <dbReference type="ARBA" id="ARBA00002791"/>
    </source>
</evidence>
<feature type="transmembrane region" description="Helical" evidence="9">
    <location>
        <begin position="245"/>
        <end position="265"/>
    </location>
</feature>
<dbReference type="GO" id="GO:0018279">
    <property type="term" value="P:protein N-linked glycosylation via asparagine"/>
    <property type="evidence" value="ECO:0007669"/>
    <property type="project" value="TreeGrafter"/>
</dbReference>
<evidence type="ECO:0000256" key="6">
    <source>
        <dbReference type="ARBA" id="ARBA00022824"/>
    </source>
</evidence>
<evidence type="ECO:0000256" key="7">
    <source>
        <dbReference type="ARBA" id="ARBA00022989"/>
    </source>
</evidence>
<keyword evidence="8 9" id="KW-0472">Membrane</keyword>
<evidence type="ECO:0000256" key="2">
    <source>
        <dbReference type="ARBA" id="ARBA00004477"/>
    </source>
</evidence>
<dbReference type="Gene3D" id="3.40.30.10">
    <property type="entry name" value="Glutaredoxin"/>
    <property type="match status" value="1"/>
</dbReference>
<dbReference type="InterPro" id="IPR036249">
    <property type="entry name" value="Thioredoxin-like_sf"/>
</dbReference>
<dbReference type="PANTHER" id="PTHR12692">
    <property type="entry name" value="DOLICHYL-DIPHOSPHOOLIGOSACCHARIDE--PROTEIN GLYCOSYLTRANSFERASE-RELATED"/>
    <property type="match status" value="1"/>
</dbReference>
<keyword evidence="12" id="KW-1185">Reference proteome</keyword>
<evidence type="ECO:0000256" key="8">
    <source>
        <dbReference type="ARBA" id="ARBA00023136"/>
    </source>
</evidence>
<dbReference type="SUPFAM" id="SSF52833">
    <property type="entry name" value="Thioredoxin-like"/>
    <property type="match status" value="1"/>
</dbReference>
<evidence type="ECO:0000256" key="4">
    <source>
        <dbReference type="ARBA" id="ARBA00022692"/>
    </source>
</evidence>
<dbReference type="Proteomes" id="UP001213000">
    <property type="component" value="Unassembled WGS sequence"/>
</dbReference>
<dbReference type="InterPro" id="IPR021149">
    <property type="entry name" value="OligosaccharylTrfase_OST3/OST6"/>
</dbReference>
<dbReference type="EMBL" id="JANIEX010000877">
    <property type="protein sequence ID" value="KAJ3562369.1"/>
    <property type="molecule type" value="Genomic_DNA"/>
</dbReference>
<comment type="subcellular location">
    <subcellularLocation>
        <location evidence="2">Endoplasmic reticulum membrane</location>
        <topology evidence="2">Multi-pass membrane protein</topology>
    </subcellularLocation>
</comment>
<feature type="transmembrane region" description="Helical" evidence="9">
    <location>
        <begin position="197"/>
        <end position="216"/>
    </location>
</feature>
<dbReference type="AlphaFoldDB" id="A0AAD5VLS5"/>
<comment type="function">
    <text evidence="1">Subunit of the oligosaccharyl transferase (OST) complex that catalyzes the initial transfer of a defined glycan (Glc(3)Man(9)GlcNAc(2) in eukaryotes) from the lipid carrier dolichol-pyrophosphate to an asparagine residue within an Asn-X-Ser/Thr consensus motif in nascent polypeptide chains, the first step in protein N-glycosylation. N-glycosylation occurs cotranslationally and the complex associates with the Sec61 complex at the channel-forming translocon complex that mediates protein translocation across the endoplasmic reticulum (ER). All subunits are required for a maximal enzyme activity.</text>
</comment>
<evidence type="ECO:0000313" key="11">
    <source>
        <dbReference type="EMBL" id="KAJ3562369.1"/>
    </source>
</evidence>
<evidence type="ECO:0000256" key="5">
    <source>
        <dbReference type="ARBA" id="ARBA00022729"/>
    </source>
</evidence>
<evidence type="ECO:0000256" key="9">
    <source>
        <dbReference type="SAM" id="Phobius"/>
    </source>
</evidence>
<proteinExistence type="inferred from homology"/>
<protein>
    <recommendedName>
        <fullName evidence="13">Dolichyl-diphosphooligosaccharide-protein glycotransferase</fullName>
    </recommendedName>
</protein>
<name>A0AAD5VLS5_9AGAR</name>
<evidence type="ECO:0000256" key="3">
    <source>
        <dbReference type="ARBA" id="ARBA00009561"/>
    </source>
</evidence>
<keyword evidence="5 10" id="KW-0732">Signal</keyword>
<dbReference type="Pfam" id="PF04756">
    <property type="entry name" value="OST3_OST6"/>
    <property type="match status" value="1"/>
</dbReference>
<comment type="similarity">
    <text evidence="3">Belongs to the OST3/OST6 family.</text>
</comment>
<organism evidence="11 12">
    <name type="scientific">Leucocoprinus birnbaumii</name>
    <dbReference type="NCBI Taxonomy" id="56174"/>
    <lineage>
        <taxon>Eukaryota</taxon>
        <taxon>Fungi</taxon>
        <taxon>Dikarya</taxon>
        <taxon>Basidiomycota</taxon>
        <taxon>Agaricomycotina</taxon>
        <taxon>Agaricomycetes</taxon>
        <taxon>Agaricomycetidae</taxon>
        <taxon>Agaricales</taxon>
        <taxon>Agaricineae</taxon>
        <taxon>Agaricaceae</taxon>
        <taxon>Leucocoprinus</taxon>
    </lineage>
</organism>
<dbReference type="PANTHER" id="PTHR12692:SF0">
    <property type="entry name" value="GH11935P"/>
    <property type="match status" value="1"/>
</dbReference>
<accession>A0AAD5VLS5</accession>
<evidence type="ECO:0000256" key="10">
    <source>
        <dbReference type="SAM" id="SignalP"/>
    </source>
</evidence>
<sequence>MKALLALLAAPLVFAASPYEKLLKLSQQGNGIIKLDAKSYDLLTSPKRTWSASVQLTALDKRRKCTPCREFGPAWESVAKAWSSVSGDKRDNHFFATLDFDDGPAVFQKLGLSSAPVVLAFTPTEGDRATRQTTPAKYDFSDGFEAGPLAEFLSRYTPTSIPYRDPIDWTRVVLGSIFGLSLLLSLRFAAPIFQSRWTWALGIVITSLIMISGYMFTRIRNMPYTGGNGWIAAGFQSQYGQEVHVVAFIYGLLSFSFLMLVLVVPSQASPTRQRFQVYLWSAVIIIIYSVLVSFFRVKNRGYPFRLFL</sequence>
<feature type="signal peptide" evidence="10">
    <location>
        <begin position="1"/>
        <end position="15"/>
    </location>
</feature>
<gene>
    <name evidence="11" type="ORF">NP233_g9612</name>
</gene>
<evidence type="ECO:0008006" key="13">
    <source>
        <dbReference type="Google" id="ProtNLM"/>
    </source>
</evidence>
<feature type="chain" id="PRO_5041952071" description="Dolichyl-diphosphooligosaccharide-protein glycotransferase" evidence="10">
    <location>
        <begin position="16"/>
        <end position="308"/>
    </location>
</feature>
<feature type="transmembrane region" description="Helical" evidence="9">
    <location>
        <begin position="277"/>
        <end position="297"/>
    </location>
</feature>
<keyword evidence="6" id="KW-0256">Endoplasmic reticulum</keyword>
<dbReference type="CDD" id="cd02947">
    <property type="entry name" value="TRX_family"/>
    <property type="match status" value="1"/>
</dbReference>
<evidence type="ECO:0000313" key="12">
    <source>
        <dbReference type="Proteomes" id="UP001213000"/>
    </source>
</evidence>